<dbReference type="HAMAP" id="MF_00033">
    <property type="entry name" value="MurG"/>
    <property type="match status" value="1"/>
</dbReference>
<protein>
    <recommendedName>
        <fullName evidence="10">UDP-N-acetylglucosamine--N-acetylmuramyl-(pentapeptide) pyrophosphoryl-undecaprenol N-acetylglucosamine transferase</fullName>
        <ecNumber evidence="10">2.4.1.227</ecNumber>
    </recommendedName>
    <alternativeName>
        <fullName evidence="10">Undecaprenyl-PP-MurNAc-pentapeptide-UDPGlcNAc GlcNAc transferase</fullName>
    </alternativeName>
</protein>
<dbReference type="STRING" id="927083.DB32_004450"/>
<feature type="binding site" evidence="10">
    <location>
        <begin position="12"/>
        <end position="14"/>
    </location>
    <ligand>
        <name>UDP-N-acetyl-alpha-D-glucosamine</name>
        <dbReference type="ChEBI" id="CHEBI:57705"/>
    </ligand>
</feature>
<accession>A0A0F6YKH8</accession>
<dbReference type="UniPathway" id="UPA00219"/>
<evidence type="ECO:0000313" key="13">
    <source>
        <dbReference type="EMBL" id="AKF07301.1"/>
    </source>
</evidence>
<dbReference type="PANTHER" id="PTHR21015">
    <property type="entry name" value="UDP-N-ACETYLGLUCOSAMINE--N-ACETYLMURAMYL-(PENTAPEPTIDE) PYROPHOSPHORYL-UNDECAPRENOL N-ACETYLGLUCOSAMINE TRANSFERASE 1"/>
    <property type="match status" value="1"/>
</dbReference>
<evidence type="ECO:0000313" key="14">
    <source>
        <dbReference type="Proteomes" id="UP000034883"/>
    </source>
</evidence>
<dbReference type="GO" id="GO:0008360">
    <property type="term" value="P:regulation of cell shape"/>
    <property type="evidence" value="ECO:0007669"/>
    <property type="project" value="UniProtKB-KW"/>
</dbReference>
<evidence type="ECO:0000256" key="6">
    <source>
        <dbReference type="ARBA" id="ARBA00022984"/>
    </source>
</evidence>
<dbReference type="Pfam" id="PF04101">
    <property type="entry name" value="Glyco_tran_28_C"/>
    <property type="match status" value="1"/>
</dbReference>
<keyword evidence="5 10" id="KW-0133">Cell shape</keyword>
<dbReference type="Proteomes" id="UP000034883">
    <property type="component" value="Chromosome"/>
</dbReference>
<dbReference type="RefSeq" id="WP_053234578.1">
    <property type="nucleotide sequence ID" value="NZ_CP011125.1"/>
</dbReference>
<dbReference type="NCBIfam" id="TIGR01133">
    <property type="entry name" value="murG"/>
    <property type="match status" value="1"/>
</dbReference>
<feature type="binding site" evidence="10">
    <location>
        <position position="251"/>
    </location>
    <ligand>
        <name>UDP-N-acetyl-alpha-D-glucosamine</name>
        <dbReference type="ChEBI" id="CHEBI:57705"/>
    </ligand>
</feature>
<dbReference type="InterPro" id="IPR007235">
    <property type="entry name" value="Glyco_trans_28_C"/>
</dbReference>
<name>A0A0F6YKH8_9BACT</name>
<dbReference type="SUPFAM" id="SSF53756">
    <property type="entry name" value="UDP-Glycosyltransferase/glycogen phosphorylase"/>
    <property type="match status" value="1"/>
</dbReference>
<dbReference type="Gene3D" id="3.40.50.2000">
    <property type="entry name" value="Glycogen Phosphorylase B"/>
    <property type="match status" value="2"/>
</dbReference>
<comment type="subcellular location">
    <subcellularLocation>
        <location evidence="10">Cell membrane</location>
        <topology evidence="10">Peripheral membrane protein</topology>
        <orientation evidence="10">Cytoplasmic side</orientation>
    </subcellularLocation>
</comment>
<organism evidence="13 14">
    <name type="scientific">Sandaracinus amylolyticus</name>
    <dbReference type="NCBI Taxonomy" id="927083"/>
    <lineage>
        <taxon>Bacteria</taxon>
        <taxon>Pseudomonadati</taxon>
        <taxon>Myxococcota</taxon>
        <taxon>Polyangia</taxon>
        <taxon>Polyangiales</taxon>
        <taxon>Sandaracinaceae</taxon>
        <taxon>Sandaracinus</taxon>
    </lineage>
</organism>
<evidence type="ECO:0000259" key="12">
    <source>
        <dbReference type="Pfam" id="PF04101"/>
    </source>
</evidence>
<evidence type="ECO:0000256" key="3">
    <source>
        <dbReference type="ARBA" id="ARBA00022676"/>
    </source>
</evidence>
<feature type="binding site" evidence="10">
    <location>
        <position position="296"/>
    </location>
    <ligand>
        <name>UDP-N-acetyl-alpha-D-glucosamine</name>
        <dbReference type="ChEBI" id="CHEBI:57705"/>
    </ligand>
</feature>
<sequence>MIERVVIAGGGTGGHLFPGIAVVEELRRRNHDLDVAYVGTERGIEARVIPAMRERFETLDVRPLKGTDPSGFMKSLLKLPGAWGHAISILRDVEPEVVIGVGGYSSGPMLVAAASLGIPCALMEQNAHVGLTNRMLAPVVGRAYLTYDVTVSHFGEKARVVGNPVRRAFVDAARLALSDPEAFELRARRILVLGGSQGAKALNETVPEALAAAGVTERGIEVVHQTGAAMQAEVAARYEALGVKAEVVSFIDDMARAYASSTLVIARAGATTLAEICAIGRPSILVPYPHAADDHQARNAEALERAGAAIAIRQESLTIDHLASDVRALLDDPTRRRAMAAAAREEGRPDAAAAIVDDLISWLGRPTMTPARVPTIPPPRHDPEPGMAFARVDFRASRGAIEARRATTPPTARFEPAVFPMPRGAALAS</sequence>
<comment type="caution">
    <text evidence="10">Lacks conserved residue(s) required for the propagation of feature annotation.</text>
</comment>
<reference evidence="13 14" key="1">
    <citation type="submission" date="2015-03" db="EMBL/GenBank/DDBJ databases">
        <title>Genome assembly of Sandaracinus amylolyticus DSM 53668.</title>
        <authorList>
            <person name="Sharma G."/>
            <person name="Subramanian S."/>
        </authorList>
    </citation>
    <scope>NUCLEOTIDE SEQUENCE [LARGE SCALE GENOMIC DNA]</scope>
    <source>
        <strain evidence="13 14">DSM 53668</strain>
    </source>
</reference>
<dbReference type="GO" id="GO:0051301">
    <property type="term" value="P:cell division"/>
    <property type="evidence" value="ECO:0007669"/>
    <property type="project" value="UniProtKB-KW"/>
</dbReference>
<evidence type="ECO:0000256" key="10">
    <source>
        <dbReference type="HAMAP-Rule" id="MF_00033"/>
    </source>
</evidence>
<dbReference type="GO" id="GO:0050511">
    <property type="term" value="F:undecaprenyldiphospho-muramoylpentapeptide beta-N-acetylglucosaminyltransferase activity"/>
    <property type="evidence" value="ECO:0007669"/>
    <property type="project" value="UniProtKB-UniRule"/>
</dbReference>
<keyword evidence="4 10" id="KW-0808">Transferase</keyword>
<comment type="function">
    <text evidence="10">Cell wall formation. Catalyzes the transfer of a GlcNAc subunit on undecaprenyl-pyrophosphoryl-MurNAc-pentapeptide (lipid intermediate I) to form undecaprenyl-pyrophosphoryl-MurNAc-(pentapeptide)GlcNAc (lipid intermediate II).</text>
</comment>
<dbReference type="GO" id="GO:0051991">
    <property type="term" value="F:UDP-N-acetyl-D-glucosamine:N-acetylmuramoyl-L-alanyl-D-glutamyl-meso-2,6-diaminopimelyl-D-alanyl-D-alanine-diphosphoundecaprenol 4-beta-N-acetylglucosaminlytransferase activity"/>
    <property type="evidence" value="ECO:0007669"/>
    <property type="project" value="RHEA"/>
</dbReference>
<dbReference type="GO" id="GO:0009252">
    <property type="term" value="P:peptidoglycan biosynthetic process"/>
    <property type="evidence" value="ECO:0007669"/>
    <property type="project" value="UniProtKB-UniRule"/>
</dbReference>
<dbReference type="PANTHER" id="PTHR21015:SF22">
    <property type="entry name" value="GLYCOSYLTRANSFERASE"/>
    <property type="match status" value="1"/>
</dbReference>
<evidence type="ECO:0000256" key="2">
    <source>
        <dbReference type="ARBA" id="ARBA00022618"/>
    </source>
</evidence>
<comment type="catalytic activity">
    <reaction evidence="10">
        <text>di-trans,octa-cis-undecaprenyl diphospho-N-acetyl-alpha-D-muramoyl-L-alanyl-D-glutamyl-meso-2,6-diaminopimeloyl-D-alanyl-D-alanine + UDP-N-acetyl-alpha-D-glucosamine = di-trans,octa-cis-undecaprenyl diphospho-[N-acetyl-alpha-D-glucosaminyl-(1-&gt;4)]-N-acetyl-alpha-D-muramoyl-L-alanyl-D-glutamyl-meso-2,6-diaminopimeloyl-D-alanyl-D-alanine + UDP + H(+)</text>
        <dbReference type="Rhea" id="RHEA:31227"/>
        <dbReference type="ChEBI" id="CHEBI:15378"/>
        <dbReference type="ChEBI" id="CHEBI:57705"/>
        <dbReference type="ChEBI" id="CHEBI:58223"/>
        <dbReference type="ChEBI" id="CHEBI:61387"/>
        <dbReference type="ChEBI" id="CHEBI:61388"/>
        <dbReference type="EC" id="2.4.1.227"/>
    </reaction>
</comment>
<keyword evidence="7 10" id="KW-0472">Membrane</keyword>
<keyword evidence="1 10" id="KW-1003">Cell membrane</keyword>
<keyword evidence="8 10" id="KW-0131">Cell cycle</keyword>
<dbReference type="InterPro" id="IPR004276">
    <property type="entry name" value="GlycoTrans_28_N"/>
</dbReference>
<dbReference type="Pfam" id="PF03033">
    <property type="entry name" value="Glyco_transf_28"/>
    <property type="match status" value="1"/>
</dbReference>
<evidence type="ECO:0000256" key="7">
    <source>
        <dbReference type="ARBA" id="ARBA00023136"/>
    </source>
</evidence>
<dbReference type="OrthoDB" id="9808936at2"/>
<dbReference type="KEGG" id="samy:DB32_004450"/>
<feature type="domain" description="Glycosyl transferase family 28 C-terminal" evidence="12">
    <location>
        <begin position="190"/>
        <end position="353"/>
    </location>
</feature>
<feature type="binding site" evidence="10">
    <location>
        <position position="166"/>
    </location>
    <ligand>
        <name>UDP-N-acetyl-alpha-D-glucosamine</name>
        <dbReference type="ChEBI" id="CHEBI:57705"/>
    </ligand>
</feature>
<dbReference type="InterPro" id="IPR006009">
    <property type="entry name" value="GlcNAc_MurG"/>
</dbReference>
<feature type="domain" description="Glycosyltransferase family 28 N-terminal" evidence="11">
    <location>
        <begin position="5"/>
        <end position="144"/>
    </location>
</feature>
<dbReference type="GO" id="GO:0005975">
    <property type="term" value="P:carbohydrate metabolic process"/>
    <property type="evidence" value="ECO:0007669"/>
    <property type="project" value="InterPro"/>
</dbReference>
<proteinExistence type="inferred from homology"/>
<evidence type="ECO:0000256" key="1">
    <source>
        <dbReference type="ARBA" id="ARBA00022475"/>
    </source>
</evidence>
<keyword evidence="6 10" id="KW-0573">Peptidoglycan synthesis</keyword>
<comment type="pathway">
    <text evidence="10">Cell wall biogenesis; peptidoglycan biosynthesis.</text>
</comment>
<evidence type="ECO:0000256" key="4">
    <source>
        <dbReference type="ARBA" id="ARBA00022679"/>
    </source>
</evidence>
<feature type="binding site" evidence="10">
    <location>
        <position position="126"/>
    </location>
    <ligand>
        <name>UDP-N-acetyl-alpha-D-glucosamine</name>
        <dbReference type="ChEBI" id="CHEBI:57705"/>
    </ligand>
</feature>
<feature type="binding site" evidence="10">
    <location>
        <position position="196"/>
    </location>
    <ligand>
        <name>UDP-N-acetyl-alpha-D-glucosamine</name>
        <dbReference type="ChEBI" id="CHEBI:57705"/>
    </ligand>
</feature>
<evidence type="ECO:0000256" key="9">
    <source>
        <dbReference type="ARBA" id="ARBA00023316"/>
    </source>
</evidence>
<keyword evidence="3 10" id="KW-0328">Glycosyltransferase</keyword>
<gene>
    <name evidence="10" type="primary">murG</name>
    <name evidence="13" type="ORF">DB32_004450</name>
</gene>
<keyword evidence="9 10" id="KW-0961">Cell wall biogenesis/degradation</keyword>
<dbReference type="EC" id="2.4.1.227" evidence="10"/>
<dbReference type="EMBL" id="CP011125">
    <property type="protein sequence ID" value="AKF07301.1"/>
    <property type="molecule type" value="Genomic_DNA"/>
</dbReference>
<evidence type="ECO:0000259" key="11">
    <source>
        <dbReference type="Pfam" id="PF03033"/>
    </source>
</evidence>
<dbReference type="GO" id="GO:0071555">
    <property type="term" value="P:cell wall organization"/>
    <property type="evidence" value="ECO:0007669"/>
    <property type="project" value="UniProtKB-KW"/>
</dbReference>
<dbReference type="CDD" id="cd03785">
    <property type="entry name" value="GT28_MurG"/>
    <property type="match status" value="1"/>
</dbReference>
<dbReference type="GO" id="GO:0005886">
    <property type="term" value="C:plasma membrane"/>
    <property type="evidence" value="ECO:0007669"/>
    <property type="project" value="UniProtKB-SubCell"/>
</dbReference>
<dbReference type="AlphaFoldDB" id="A0A0F6YKH8"/>
<keyword evidence="2 10" id="KW-0132">Cell division</keyword>
<evidence type="ECO:0000256" key="5">
    <source>
        <dbReference type="ARBA" id="ARBA00022960"/>
    </source>
</evidence>
<comment type="similarity">
    <text evidence="10">Belongs to the glycosyltransferase 28 family. MurG subfamily.</text>
</comment>
<keyword evidence="14" id="KW-1185">Reference proteome</keyword>
<evidence type="ECO:0000256" key="8">
    <source>
        <dbReference type="ARBA" id="ARBA00023306"/>
    </source>
</evidence>